<dbReference type="EMBL" id="JBHSDS010000008">
    <property type="protein sequence ID" value="MFC4359856.1"/>
    <property type="molecule type" value="Genomic_DNA"/>
</dbReference>
<dbReference type="PROSITE" id="PS51318">
    <property type="entry name" value="TAT"/>
    <property type="match status" value="1"/>
</dbReference>
<sequence length="384" mass="40669">MTDDNTTTDIDADDATDTESRLRRRTLMGLGLASPAFGGLGLAALQSRLAGASDGTAADPFRLSGSTTATDATARQARTRVTDPVDGQTEVAEDYGVVSASTSLLRSLGADVGRQLRIRRTDDEYAVYTVVEAHEGSEPLVRMNGTAKSRLALAEGDWVGEPDCRLGCPRPEETPAIADETFDAEAESVVPAADLTAEEAREADELVEDATEGGTEFLVLAPHGGDVEPRTAEQAEHVRDRVDDATTWLTKGFRAGGGAFVRWHVPSFAIHPASYPALADVAGRRYERAVSFHGICSDCIQVGGAAPKSVRARVRDAINAALPESASPAILADGAYRAEGEHVLVNQLTAGDEGGVWVGQPVADRERYWRAIADAVVDAVRGEN</sequence>
<dbReference type="RefSeq" id="WP_267621134.1">
    <property type="nucleotide sequence ID" value="NZ_JAODIW010000006.1"/>
</dbReference>
<keyword evidence="2" id="KW-1185">Reference proteome</keyword>
<dbReference type="InterPro" id="IPR038128">
    <property type="entry name" value="Gamma_PGA_hydro_sf"/>
</dbReference>
<evidence type="ECO:0000313" key="1">
    <source>
        <dbReference type="EMBL" id="MFC4359856.1"/>
    </source>
</evidence>
<protein>
    <submittedName>
        <fullName evidence="1">Poly-gamma-glutamate hydrolase family protein</fullName>
    </submittedName>
</protein>
<organism evidence="1 2">
    <name type="scientific">Halobium salinum</name>
    <dbReference type="NCBI Taxonomy" id="1364940"/>
    <lineage>
        <taxon>Archaea</taxon>
        <taxon>Methanobacteriati</taxon>
        <taxon>Methanobacteriota</taxon>
        <taxon>Stenosarchaea group</taxon>
        <taxon>Halobacteria</taxon>
        <taxon>Halobacteriales</taxon>
        <taxon>Haloferacaceae</taxon>
        <taxon>Halobium</taxon>
    </lineage>
</organism>
<dbReference type="Gene3D" id="3.40.630.100">
    <property type="entry name" value="Poly-gamma-glutamate hydrolase, zinc-binding motif"/>
    <property type="match status" value="1"/>
</dbReference>
<accession>A0ABD5PHD7</accession>
<proteinExistence type="predicted"/>
<comment type="caution">
    <text evidence="1">The sequence shown here is derived from an EMBL/GenBank/DDBJ whole genome shotgun (WGS) entry which is preliminary data.</text>
</comment>
<gene>
    <name evidence="1" type="ORF">ACFO0N_18070</name>
</gene>
<reference evidence="1 2" key="1">
    <citation type="journal article" date="2019" name="Int. J. Syst. Evol. Microbiol.">
        <title>The Global Catalogue of Microorganisms (GCM) 10K type strain sequencing project: providing services to taxonomists for standard genome sequencing and annotation.</title>
        <authorList>
            <consortium name="The Broad Institute Genomics Platform"/>
            <consortium name="The Broad Institute Genome Sequencing Center for Infectious Disease"/>
            <person name="Wu L."/>
            <person name="Ma J."/>
        </authorList>
    </citation>
    <scope>NUCLEOTIDE SEQUENCE [LARGE SCALE GENOMIC DNA]</scope>
    <source>
        <strain evidence="1 2">CGMCC 1.12553</strain>
    </source>
</reference>
<keyword evidence="1" id="KW-0378">Hydrolase</keyword>
<dbReference type="GO" id="GO:0016787">
    <property type="term" value="F:hydrolase activity"/>
    <property type="evidence" value="ECO:0007669"/>
    <property type="project" value="UniProtKB-KW"/>
</dbReference>
<dbReference type="InterPro" id="IPR008585">
    <property type="entry name" value="Gamma_PGA_hydro"/>
</dbReference>
<dbReference type="Proteomes" id="UP001595921">
    <property type="component" value="Unassembled WGS sequence"/>
</dbReference>
<name>A0ABD5PHD7_9EURY</name>
<dbReference type="AlphaFoldDB" id="A0ABD5PHD7"/>
<evidence type="ECO:0000313" key="2">
    <source>
        <dbReference type="Proteomes" id="UP001595921"/>
    </source>
</evidence>
<dbReference type="Pfam" id="PF05908">
    <property type="entry name" value="Gamma_PGA_hydro"/>
    <property type="match status" value="1"/>
</dbReference>
<dbReference type="InterPro" id="IPR006311">
    <property type="entry name" value="TAT_signal"/>
</dbReference>